<evidence type="ECO:0000313" key="5">
    <source>
        <dbReference type="Proteomes" id="UP000266677"/>
    </source>
</evidence>
<dbReference type="OrthoDB" id="5112469at2"/>
<protein>
    <submittedName>
        <fullName evidence="4">TetR/AcrR family transcriptional regulator</fullName>
    </submittedName>
</protein>
<dbReference type="PANTHER" id="PTHR43479">
    <property type="entry name" value="ACREF/ENVCD OPERON REPRESSOR-RELATED"/>
    <property type="match status" value="1"/>
</dbReference>
<feature type="domain" description="HTH tetR-type" evidence="3">
    <location>
        <begin position="57"/>
        <end position="117"/>
    </location>
</feature>
<dbReference type="SUPFAM" id="SSF48498">
    <property type="entry name" value="Tetracyclin repressor-like, C-terminal domain"/>
    <property type="match status" value="1"/>
</dbReference>
<proteinExistence type="predicted"/>
<dbReference type="InterPro" id="IPR001647">
    <property type="entry name" value="HTH_TetR"/>
</dbReference>
<dbReference type="Pfam" id="PF00440">
    <property type="entry name" value="TetR_N"/>
    <property type="match status" value="1"/>
</dbReference>
<reference evidence="4 5" key="1">
    <citation type="submission" date="2018-09" db="EMBL/GenBank/DDBJ databases">
        <title>YIM PH21274 draft genome.</title>
        <authorList>
            <person name="Miao C."/>
        </authorList>
    </citation>
    <scope>NUCLEOTIDE SEQUENCE [LARGE SCALE GENOMIC DNA]</scope>
    <source>
        <strain evidence="4 5">YIM PH 21724</strain>
    </source>
</reference>
<organism evidence="4 5">
    <name type="scientific">Nocardia panacis</name>
    <dbReference type="NCBI Taxonomy" id="2340916"/>
    <lineage>
        <taxon>Bacteria</taxon>
        <taxon>Bacillati</taxon>
        <taxon>Actinomycetota</taxon>
        <taxon>Actinomycetes</taxon>
        <taxon>Mycobacteriales</taxon>
        <taxon>Nocardiaceae</taxon>
        <taxon>Nocardia</taxon>
    </lineage>
</organism>
<dbReference type="Proteomes" id="UP000266677">
    <property type="component" value="Unassembled WGS sequence"/>
</dbReference>
<dbReference type="Gene3D" id="1.10.357.10">
    <property type="entry name" value="Tetracycline Repressor, domain 2"/>
    <property type="match status" value="1"/>
</dbReference>
<dbReference type="AlphaFoldDB" id="A0A3A4KJW1"/>
<accession>A0A3A4KJW1</accession>
<sequence length="246" mass="27595">MVPRPERNVRGASTGAVIPLPPIRIPPIDSEPPAVTSEIEASEGELRRLAPRTRRGVRTRDALVAAAREVFERDGYLGAKIADIAKTAGMASGSFYTYFDSKEEIFAALVAQVQEEMLHPHVRARTGVTDPRALIEAANREYLLSYKRNARLMALFEQVAQIDEKFRELRVERGNAFTRRNAKMIRALQDSGRANAELDPMITAHALSSMVSRMAYVVFVQQQRIPFEKLVHTLTQLWANALQLPE</sequence>
<comment type="caution">
    <text evidence="4">The sequence shown here is derived from an EMBL/GenBank/DDBJ whole genome shotgun (WGS) entry which is preliminary data.</text>
</comment>
<dbReference type="InterPro" id="IPR050624">
    <property type="entry name" value="HTH-type_Tx_Regulator"/>
</dbReference>
<gene>
    <name evidence="4" type="ORF">D5S18_17815</name>
</gene>
<dbReference type="SUPFAM" id="SSF46689">
    <property type="entry name" value="Homeodomain-like"/>
    <property type="match status" value="1"/>
</dbReference>
<dbReference type="GO" id="GO:0003677">
    <property type="term" value="F:DNA binding"/>
    <property type="evidence" value="ECO:0007669"/>
    <property type="project" value="UniProtKB-UniRule"/>
</dbReference>
<dbReference type="PRINTS" id="PR00455">
    <property type="entry name" value="HTHTETR"/>
</dbReference>
<evidence type="ECO:0000313" key="4">
    <source>
        <dbReference type="EMBL" id="RJO75212.1"/>
    </source>
</evidence>
<feature type="DNA-binding region" description="H-T-H motif" evidence="2">
    <location>
        <begin position="80"/>
        <end position="99"/>
    </location>
</feature>
<dbReference type="InterPro" id="IPR009057">
    <property type="entry name" value="Homeodomain-like_sf"/>
</dbReference>
<evidence type="ECO:0000256" key="1">
    <source>
        <dbReference type="ARBA" id="ARBA00023125"/>
    </source>
</evidence>
<evidence type="ECO:0000259" key="3">
    <source>
        <dbReference type="PROSITE" id="PS50977"/>
    </source>
</evidence>
<dbReference type="InterPro" id="IPR036271">
    <property type="entry name" value="Tet_transcr_reg_TetR-rel_C_sf"/>
</dbReference>
<keyword evidence="5" id="KW-1185">Reference proteome</keyword>
<dbReference type="InterPro" id="IPR049397">
    <property type="entry name" value="EthR_C"/>
</dbReference>
<keyword evidence="1 2" id="KW-0238">DNA-binding</keyword>
<evidence type="ECO:0000256" key="2">
    <source>
        <dbReference type="PROSITE-ProRule" id="PRU00335"/>
    </source>
</evidence>
<dbReference type="PANTHER" id="PTHR43479:SF11">
    <property type="entry name" value="ACREF_ENVCD OPERON REPRESSOR-RELATED"/>
    <property type="match status" value="1"/>
</dbReference>
<name>A0A3A4KJW1_9NOCA</name>
<dbReference type="EMBL" id="QZFU01000019">
    <property type="protein sequence ID" value="RJO75212.1"/>
    <property type="molecule type" value="Genomic_DNA"/>
</dbReference>
<dbReference type="Pfam" id="PF21313">
    <property type="entry name" value="EthR_C"/>
    <property type="match status" value="1"/>
</dbReference>
<dbReference type="Gene3D" id="1.10.10.60">
    <property type="entry name" value="Homeodomain-like"/>
    <property type="match status" value="1"/>
</dbReference>
<dbReference type="PROSITE" id="PS50977">
    <property type="entry name" value="HTH_TETR_2"/>
    <property type="match status" value="1"/>
</dbReference>